<gene>
    <name evidence="3" type="ORF">WA1_46130</name>
</gene>
<accession>A0A139WX58</accession>
<evidence type="ECO:0000313" key="4">
    <source>
        <dbReference type="Proteomes" id="UP000076925"/>
    </source>
</evidence>
<dbReference type="Proteomes" id="UP000076925">
    <property type="component" value="Unassembled WGS sequence"/>
</dbReference>
<sequence>MIKKILILSANPKNTSKLRLDEEVREIQAGLERAKAREQFEIITRWAVRIEDLYRALLDYQPQIVHFSGHGVGSDGLALENNSGELQLVSTQSLAGLFELFKETIECVFLNACYSETQAEAIHQHINYVVGMSQTINDRAAIDFAKGFYDALGAGKSYEFAYKFGCHAIALQGISELEAPVLKSRESAVSVNSATNSNQESNLGNTKERSTQENQQESALPNINQQAGDNAIQFGHIGQAGNLNFHR</sequence>
<dbReference type="RefSeq" id="WP_017744294.1">
    <property type="nucleotide sequence ID" value="NZ_KQ976354.1"/>
</dbReference>
<dbReference type="EMBL" id="ANNX02000047">
    <property type="protein sequence ID" value="KYC37027.1"/>
    <property type="molecule type" value="Genomic_DNA"/>
</dbReference>
<protein>
    <recommendedName>
        <fullName evidence="2">CHAT domain-containing protein</fullName>
    </recommendedName>
</protein>
<feature type="domain" description="CHAT" evidence="2">
    <location>
        <begin position="9"/>
        <end position="157"/>
    </location>
</feature>
<dbReference type="InterPro" id="IPR024983">
    <property type="entry name" value="CHAT_dom"/>
</dbReference>
<feature type="region of interest" description="Disordered" evidence="1">
    <location>
        <begin position="190"/>
        <end position="218"/>
    </location>
</feature>
<proteinExistence type="predicted"/>
<name>A0A139WX58_9CYAN</name>
<dbReference type="Pfam" id="PF12770">
    <property type="entry name" value="CHAT"/>
    <property type="match status" value="1"/>
</dbReference>
<dbReference type="AlphaFoldDB" id="A0A139WX58"/>
<evidence type="ECO:0000259" key="2">
    <source>
        <dbReference type="Pfam" id="PF12770"/>
    </source>
</evidence>
<evidence type="ECO:0000313" key="3">
    <source>
        <dbReference type="EMBL" id="KYC37027.1"/>
    </source>
</evidence>
<organism evidence="3 4">
    <name type="scientific">Scytonema hofmannii PCC 7110</name>
    <dbReference type="NCBI Taxonomy" id="128403"/>
    <lineage>
        <taxon>Bacteria</taxon>
        <taxon>Bacillati</taxon>
        <taxon>Cyanobacteriota</taxon>
        <taxon>Cyanophyceae</taxon>
        <taxon>Nostocales</taxon>
        <taxon>Scytonemataceae</taxon>
        <taxon>Scytonema</taxon>
    </lineage>
</organism>
<evidence type="ECO:0000256" key="1">
    <source>
        <dbReference type="SAM" id="MobiDB-lite"/>
    </source>
</evidence>
<comment type="caution">
    <text evidence="3">The sequence shown here is derived from an EMBL/GenBank/DDBJ whole genome shotgun (WGS) entry which is preliminary data.</text>
</comment>
<dbReference type="STRING" id="128403.WA1_46130"/>
<reference evidence="3 4" key="1">
    <citation type="journal article" date="2013" name="Genome Biol. Evol.">
        <title>Genomes of Stigonematalean cyanobacteria (subsection V) and the evolution of oxygenic photosynthesis from prokaryotes to plastids.</title>
        <authorList>
            <person name="Dagan T."/>
            <person name="Roettger M."/>
            <person name="Stucken K."/>
            <person name="Landan G."/>
            <person name="Koch R."/>
            <person name="Major P."/>
            <person name="Gould S.B."/>
            <person name="Goremykin V.V."/>
            <person name="Rippka R."/>
            <person name="Tandeau de Marsac N."/>
            <person name="Gugger M."/>
            <person name="Lockhart P.J."/>
            <person name="Allen J.F."/>
            <person name="Brune I."/>
            <person name="Maus I."/>
            <person name="Puhler A."/>
            <person name="Martin W.F."/>
        </authorList>
    </citation>
    <scope>NUCLEOTIDE SEQUENCE [LARGE SCALE GENOMIC DNA]</scope>
    <source>
        <strain evidence="3 4">PCC 7110</strain>
    </source>
</reference>
<keyword evidence="4" id="KW-1185">Reference proteome</keyword>